<dbReference type="RefSeq" id="WP_157097276.1">
    <property type="nucleotide sequence ID" value="NZ_CP015007.1"/>
</dbReference>
<organism evidence="1 2">
    <name type="scientific">Aminobacter aminovorans</name>
    <name type="common">Chelatobacter heintzii</name>
    <dbReference type="NCBI Taxonomy" id="83263"/>
    <lineage>
        <taxon>Bacteria</taxon>
        <taxon>Pseudomonadati</taxon>
        <taxon>Pseudomonadota</taxon>
        <taxon>Alphaproteobacteria</taxon>
        <taxon>Hyphomicrobiales</taxon>
        <taxon>Phyllobacteriaceae</taxon>
        <taxon>Aminobacter</taxon>
    </lineage>
</organism>
<dbReference type="Proteomes" id="UP000577697">
    <property type="component" value="Unassembled WGS sequence"/>
</dbReference>
<reference evidence="1 2" key="1">
    <citation type="submission" date="2020-08" db="EMBL/GenBank/DDBJ databases">
        <title>Genomic Encyclopedia of Type Strains, Phase IV (KMG-IV): sequencing the most valuable type-strain genomes for metagenomic binning, comparative biology and taxonomic classification.</title>
        <authorList>
            <person name="Goeker M."/>
        </authorList>
    </citation>
    <scope>NUCLEOTIDE SEQUENCE [LARGE SCALE GENOMIC DNA]</scope>
    <source>
        <strain evidence="1 2">DSM 10368</strain>
    </source>
</reference>
<protein>
    <submittedName>
        <fullName evidence="1">Uncharacterized protein</fullName>
    </submittedName>
</protein>
<name>A0ABR6H3P2_AMIAI</name>
<proteinExistence type="predicted"/>
<evidence type="ECO:0000313" key="2">
    <source>
        <dbReference type="Proteomes" id="UP000577697"/>
    </source>
</evidence>
<evidence type="ECO:0000313" key="1">
    <source>
        <dbReference type="EMBL" id="MBB3705097.1"/>
    </source>
</evidence>
<gene>
    <name evidence="1" type="ORF">FHS67_001407</name>
</gene>
<dbReference type="EMBL" id="JACICB010000004">
    <property type="protein sequence ID" value="MBB3705097.1"/>
    <property type="molecule type" value="Genomic_DNA"/>
</dbReference>
<keyword evidence="2" id="KW-1185">Reference proteome</keyword>
<accession>A0ABR6H3P2</accession>
<comment type="caution">
    <text evidence="1">The sequence shown here is derived from an EMBL/GenBank/DDBJ whole genome shotgun (WGS) entry which is preliminary data.</text>
</comment>
<sequence>MRMLDAWPSDDRRTRLVFVPDGVESEPVRRLFDVALDNRTSRIRRVIAELAMGIGSFFGSATTTGRA</sequence>